<evidence type="ECO:0000313" key="1">
    <source>
        <dbReference type="EMBL" id="JAU72922.1"/>
    </source>
</evidence>
<dbReference type="AlphaFoldDB" id="A0A1J3HXP1"/>
<reference evidence="1" key="1">
    <citation type="submission" date="2016-07" db="EMBL/GenBank/DDBJ databases">
        <title>De novo transcriptome assembly of four accessions of the metal hyperaccumulator plant Noccaea caerulescens.</title>
        <authorList>
            <person name="Blande D."/>
            <person name="Halimaa P."/>
            <person name="Tervahauta A.I."/>
            <person name="Aarts M.G."/>
            <person name="Karenlampi S.O."/>
        </authorList>
    </citation>
    <scope>NUCLEOTIDE SEQUENCE</scope>
</reference>
<proteinExistence type="predicted"/>
<accession>A0A1J3HXP1</accession>
<dbReference type="EMBL" id="GEVL01004419">
    <property type="protein sequence ID" value="JAU72922.1"/>
    <property type="molecule type" value="Transcribed_RNA"/>
</dbReference>
<sequence length="89" mass="10359">MQEKHTKESRNVRYLQNNVRAKDKEHDHTACKTERKTVMARPLIKICERVQDHPSAPKSEQLLSRVTTELCIARPRPQTSNQSSYCPKT</sequence>
<protein>
    <submittedName>
        <fullName evidence="1">Uncharacterized protein</fullName>
    </submittedName>
</protein>
<gene>
    <name evidence="1" type="ORF">LE_TR15761_c2_g1_i1_g.50277</name>
</gene>
<name>A0A1J3HXP1_NOCCA</name>
<organism evidence="1">
    <name type="scientific">Noccaea caerulescens</name>
    <name type="common">Alpine penny-cress</name>
    <name type="synonym">Thlaspi caerulescens</name>
    <dbReference type="NCBI Taxonomy" id="107243"/>
    <lineage>
        <taxon>Eukaryota</taxon>
        <taxon>Viridiplantae</taxon>
        <taxon>Streptophyta</taxon>
        <taxon>Embryophyta</taxon>
        <taxon>Tracheophyta</taxon>
        <taxon>Spermatophyta</taxon>
        <taxon>Magnoliopsida</taxon>
        <taxon>eudicotyledons</taxon>
        <taxon>Gunneridae</taxon>
        <taxon>Pentapetalae</taxon>
        <taxon>rosids</taxon>
        <taxon>malvids</taxon>
        <taxon>Brassicales</taxon>
        <taxon>Brassicaceae</taxon>
        <taxon>Coluteocarpeae</taxon>
        <taxon>Noccaea</taxon>
    </lineage>
</organism>